<dbReference type="AlphaFoldDB" id="A0A2K8PAH7"/>
<organism evidence="3 4">
    <name type="scientific">Streptomyces lavendulae subsp. lavendulae</name>
    <dbReference type="NCBI Taxonomy" id="58340"/>
    <lineage>
        <taxon>Bacteria</taxon>
        <taxon>Bacillati</taxon>
        <taxon>Actinomycetota</taxon>
        <taxon>Actinomycetes</taxon>
        <taxon>Kitasatosporales</taxon>
        <taxon>Streptomycetaceae</taxon>
        <taxon>Streptomyces</taxon>
    </lineage>
</organism>
<dbReference type="Pfam" id="PF02517">
    <property type="entry name" value="Rce1-like"/>
    <property type="match status" value="1"/>
</dbReference>
<feature type="transmembrane region" description="Helical" evidence="1">
    <location>
        <begin position="178"/>
        <end position="196"/>
    </location>
</feature>
<proteinExistence type="predicted"/>
<feature type="transmembrane region" description="Helical" evidence="1">
    <location>
        <begin position="74"/>
        <end position="92"/>
    </location>
</feature>
<dbReference type="PANTHER" id="PTHR35797">
    <property type="entry name" value="PROTEASE-RELATED"/>
    <property type="match status" value="1"/>
</dbReference>
<dbReference type="InterPro" id="IPR003675">
    <property type="entry name" value="Rce1/LyrA-like_dom"/>
</dbReference>
<dbReference type="GO" id="GO:0080120">
    <property type="term" value="P:CAAX-box protein maturation"/>
    <property type="evidence" value="ECO:0007669"/>
    <property type="project" value="UniProtKB-ARBA"/>
</dbReference>
<protein>
    <submittedName>
        <fullName evidence="3">Lysostaphin resistance protein A</fullName>
    </submittedName>
</protein>
<evidence type="ECO:0000259" key="2">
    <source>
        <dbReference type="Pfam" id="PF02517"/>
    </source>
</evidence>
<keyword evidence="1" id="KW-0812">Transmembrane</keyword>
<feature type="transmembrane region" description="Helical" evidence="1">
    <location>
        <begin position="42"/>
        <end position="62"/>
    </location>
</feature>
<evidence type="ECO:0000256" key="1">
    <source>
        <dbReference type="SAM" id="Phobius"/>
    </source>
</evidence>
<accession>A0A2K8PAH7</accession>
<evidence type="ECO:0000313" key="4">
    <source>
        <dbReference type="Proteomes" id="UP000231791"/>
    </source>
</evidence>
<dbReference type="EMBL" id="CP024985">
    <property type="protein sequence ID" value="ATZ23736.1"/>
    <property type="molecule type" value="Genomic_DNA"/>
</dbReference>
<feature type="transmembrane region" description="Helical" evidence="1">
    <location>
        <begin position="231"/>
        <end position="251"/>
    </location>
</feature>
<feature type="transmembrane region" description="Helical" evidence="1">
    <location>
        <begin position="257"/>
        <end position="276"/>
    </location>
</feature>
<dbReference type="KEGG" id="slx:SLAV_09335"/>
<dbReference type="Proteomes" id="UP000231791">
    <property type="component" value="Chromosome"/>
</dbReference>
<dbReference type="GO" id="GO:0004175">
    <property type="term" value="F:endopeptidase activity"/>
    <property type="evidence" value="ECO:0007669"/>
    <property type="project" value="UniProtKB-ARBA"/>
</dbReference>
<dbReference type="PANTHER" id="PTHR35797:SF1">
    <property type="entry name" value="PROTEASE"/>
    <property type="match status" value="1"/>
</dbReference>
<gene>
    <name evidence="3" type="primary">lyrA</name>
    <name evidence="3" type="ORF">SLAV_09335</name>
</gene>
<reference evidence="3 4" key="1">
    <citation type="submission" date="2017-11" db="EMBL/GenBank/DDBJ databases">
        <title>Complete genome sequence of Streptomyces lavendulae subsp. lavendulae CCM 3239 (formerly 'Streptomyces aureofaciens CCM 3239'), the producer of the angucycline-type antibiotic auricin.</title>
        <authorList>
            <person name="Busche T."/>
            <person name="Novakova R."/>
            <person name="Al'Dilaimi A."/>
            <person name="Homerova D."/>
            <person name="Feckova L."/>
            <person name="Rezuchova B."/>
            <person name="Mingyar E."/>
            <person name="Csolleiova D."/>
            <person name="Bekeova C."/>
            <person name="Winkler A."/>
            <person name="Sevcikova B."/>
            <person name="Kalinowski J."/>
            <person name="Kormanec J."/>
            <person name="Ruckert C."/>
        </authorList>
    </citation>
    <scope>NUCLEOTIDE SEQUENCE [LARGE SCALE GENOMIC DNA]</scope>
    <source>
        <strain evidence="3 4">CCM 3239</strain>
    </source>
</reference>
<sequence>MSGVDVPGIVVRVGDRDTDGRTDGTGMATVDGVGRAGRGGPWGAAGVFTAVAFVAAGVLGAVQPATGVPTEVVQLTQFGPAVGVGAVALYRWGRTRGLLRGGHGDRGVGRATGLLGSAALIVALTVLAYGTLRGVVGFTPPGALHHSFVLIAAAQLVGACGEEIGWRCFLQPLLRTRWGTLASSVTVGVVWGAWHVPVFAQAPAYAAGFLLATVAMSVVLGVALDGTGGPYRLLLAGGFHTLVNLGLLLFLDEESGAVTPMLCFGFACLVVALAWAGRRAPAASRAPAPASEAGPAPTTLHGT</sequence>
<evidence type="ECO:0000313" key="3">
    <source>
        <dbReference type="EMBL" id="ATZ23736.1"/>
    </source>
</evidence>
<feature type="transmembrane region" description="Helical" evidence="1">
    <location>
        <begin position="144"/>
        <end position="166"/>
    </location>
</feature>
<keyword evidence="1" id="KW-1133">Transmembrane helix</keyword>
<keyword evidence="1" id="KW-0472">Membrane</keyword>
<dbReference type="InterPro" id="IPR042150">
    <property type="entry name" value="MmRce1-like"/>
</dbReference>
<keyword evidence="4" id="KW-1185">Reference proteome</keyword>
<feature type="transmembrane region" description="Helical" evidence="1">
    <location>
        <begin position="202"/>
        <end position="224"/>
    </location>
</feature>
<feature type="transmembrane region" description="Helical" evidence="1">
    <location>
        <begin position="113"/>
        <end position="132"/>
    </location>
</feature>
<name>A0A2K8PAH7_STRLA</name>
<feature type="domain" description="CAAX prenyl protease 2/Lysostaphin resistance protein A-like" evidence="2">
    <location>
        <begin position="147"/>
        <end position="245"/>
    </location>
</feature>